<dbReference type="GO" id="GO:0140096">
    <property type="term" value="F:catalytic activity, acting on a protein"/>
    <property type="evidence" value="ECO:0007669"/>
    <property type="project" value="UniProtKB-ARBA"/>
</dbReference>
<reference evidence="15 16" key="1">
    <citation type="submission" date="2016-10" db="EMBL/GenBank/DDBJ databases">
        <authorList>
            <person name="de Groot N.N."/>
        </authorList>
    </citation>
    <scope>NUCLEOTIDE SEQUENCE [LARGE SCALE GENOMIC DNA]</scope>
    <source>
        <strain evidence="15 16">YAD2003</strain>
    </source>
</reference>
<dbReference type="Pfam" id="PF01409">
    <property type="entry name" value="tRNA-synt_2d"/>
    <property type="match status" value="1"/>
</dbReference>
<dbReference type="GO" id="GO:0000049">
    <property type="term" value="F:tRNA binding"/>
    <property type="evidence" value="ECO:0007669"/>
    <property type="project" value="InterPro"/>
</dbReference>
<keyword evidence="6 13" id="KW-0479">Metal-binding</keyword>
<comment type="subcellular location">
    <subcellularLocation>
        <location evidence="1 13">Cytoplasm</location>
    </subcellularLocation>
</comment>
<feature type="binding site" evidence="13">
    <location>
        <position position="257"/>
    </location>
    <ligand>
        <name>Mg(2+)</name>
        <dbReference type="ChEBI" id="CHEBI:18420"/>
        <note>shared with beta subunit</note>
    </ligand>
</feature>
<dbReference type="InterPro" id="IPR002319">
    <property type="entry name" value="Phenylalanyl-tRNA_Synthase"/>
</dbReference>
<dbReference type="InterPro" id="IPR004529">
    <property type="entry name" value="Phe-tRNA-synth_IIc_asu"/>
</dbReference>
<evidence type="ECO:0000256" key="1">
    <source>
        <dbReference type="ARBA" id="ARBA00004496"/>
    </source>
</evidence>
<dbReference type="PANTHER" id="PTHR11538:SF41">
    <property type="entry name" value="PHENYLALANINE--TRNA LIGASE, MITOCHONDRIAL"/>
    <property type="match status" value="1"/>
</dbReference>
<evidence type="ECO:0000259" key="14">
    <source>
        <dbReference type="PROSITE" id="PS50862"/>
    </source>
</evidence>
<dbReference type="GO" id="GO:0000287">
    <property type="term" value="F:magnesium ion binding"/>
    <property type="evidence" value="ECO:0007669"/>
    <property type="project" value="UniProtKB-UniRule"/>
</dbReference>
<dbReference type="GO" id="GO:0005524">
    <property type="term" value="F:ATP binding"/>
    <property type="evidence" value="ECO:0007669"/>
    <property type="project" value="UniProtKB-UniRule"/>
</dbReference>
<dbReference type="Pfam" id="PF02912">
    <property type="entry name" value="Phe_tRNA-synt_N"/>
    <property type="match status" value="1"/>
</dbReference>
<keyword evidence="11 13" id="KW-0030">Aminoacyl-tRNA synthetase</keyword>
<keyword evidence="9 13" id="KW-0460">Magnesium</keyword>
<evidence type="ECO:0000256" key="8">
    <source>
        <dbReference type="ARBA" id="ARBA00022840"/>
    </source>
</evidence>
<gene>
    <name evidence="13" type="primary">pheS</name>
    <name evidence="15" type="ORF">SAMN02910265_02577</name>
</gene>
<comment type="subunit">
    <text evidence="3 13">Tetramer of two alpha and two beta subunits.</text>
</comment>
<evidence type="ECO:0000256" key="3">
    <source>
        <dbReference type="ARBA" id="ARBA00011209"/>
    </source>
</evidence>
<keyword evidence="4 13" id="KW-0963">Cytoplasm</keyword>
<dbReference type="GO" id="GO:0005737">
    <property type="term" value="C:cytoplasm"/>
    <property type="evidence" value="ECO:0007669"/>
    <property type="project" value="UniProtKB-SubCell"/>
</dbReference>
<dbReference type="GO" id="GO:0004826">
    <property type="term" value="F:phenylalanine-tRNA ligase activity"/>
    <property type="evidence" value="ECO:0007669"/>
    <property type="project" value="UniProtKB-UniRule"/>
</dbReference>
<dbReference type="SUPFAM" id="SSF55681">
    <property type="entry name" value="Class II aaRS and biotin synthetases"/>
    <property type="match status" value="1"/>
</dbReference>
<dbReference type="EMBL" id="FNWV01000010">
    <property type="protein sequence ID" value="SEH76601.1"/>
    <property type="molecule type" value="Genomic_DNA"/>
</dbReference>
<name>A0A1H6KX64_RUMFL</name>
<dbReference type="GO" id="GO:0006432">
    <property type="term" value="P:phenylalanyl-tRNA aminoacylation"/>
    <property type="evidence" value="ECO:0007669"/>
    <property type="project" value="UniProtKB-UniRule"/>
</dbReference>
<dbReference type="InterPro" id="IPR022911">
    <property type="entry name" value="Phe_tRNA_ligase_alpha1_bac"/>
</dbReference>
<dbReference type="InterPro" id="IPR010978">
    <property type="entry name" value="tRNA-bd_arm"/>
</dbReference>
<dbReference type="GO" id="GO:0016740">
    <property type="term" value="F:transferase activity"/>
    <property type="evidence" value="ECO:0007669"/>
    <property type="project" value="UniProtKB-ARBA"/>
</dbReference>
<evidence type="ECO:0000256" key="12">
    <source>
        <dbReference type="ARBA" id="ARBA00049255"/>
    </source>
</evidence>
<dbReference type="NCBIfam" id="TIGR00468">
    <property type="entry name" value="pheS"/>
    <property type="match status" value="1"/>
</dbReference>
<evidence type="ECO:0000256" key="6">
    <source>
        <dbReference type="ARBA" id="ARBA00022723"/>
    </source>
</evidence>
<evidence type="ECO:0000256" key="2">
    <source>
        <dbReference type="ARBA" id="ARBA00010207"/>
    </source>
</evidence>
<dbReference type="EC" id="6.1.1.20" evidence="13"/>
<feature type="domain" description="Aminoacyl-transfer RNA synthetases class-II family profile" evidence="14">
    <location>
        <begin position="111"/>
        <end position="320"/>
    </location>
</feature>
<dbReference type="RefSeq" id="WP_028518928.1">
    <property type="nucleotide sequence ID" value="NZ_FNWV01000010.1"/>
</dbReference>
<evidence type="ECO:0000256" key="5">
    <source>
        <dbReference type="ARBA" id="ARBA00022598"/>
    </source>
</evidence>
<dbReference type="Proteomes" id="UP000183190">
    <property type="component" value="Unassembled WGS sequence"/>
</dbReference>
<dbReference type="OrthoDB" id="9800719at2"/>
<dbReference type="SUPFAM" id="SSF46589">
    <property type="entry name" value="tRNA-binding arm"/>
    <property type="match status" value="1"/>
</dbReference>
<comment type="catalytic activity">
    <reaction evidence="12 13">
        <text>tRNA(Phe) + L-phenylalanine + ATP = L-phenylalanyl-tRNA(Phe) + AMP + diphosphate + H(+)</text>
        <dbReference type="Rhea" id="RHEA:19413"/>
        <dbReference type="Rhea" id="RHEA-COMP:9668"/>
        <dbReference type="Rhea" id="RHEA-COMP:9699"/>
        <dbReference type="ChEBI" id="CHEBI:15378"/>
        <dbReference type="ChEBI" id="CHEBI:30616"/>
        <dbReference type="ChEBI" id="CHEBI:33019"/>
        <dbReference type="ChEBI" id="CHEBI:58095"/>
        <dbReference type="ChEBI" id="CHEBI:78442"/>
        <dbReference type="ChEBI" id="CHEBI:78531"/>
        <dbReference type="ChEBI" id="CHEBI:456215"/>
        <dbReference type="EC" id="6.1.1.20"/>
    </reaction>
</comment>
<evidence type="ECO:0000256" key="4">
    <source>
        <dbReference type="ARBA" id="ARBA00022490"/>
    </source>
</evidence>
<protein>
    <recommendedName>
        <fullName evidence="13">Phenylalanine--tRNA ligase alpha subunit</fullName>
        <ecNumber evidence="13">6.1.1.20</ecNumber>
    </recommendedName>
    <alternativeName>
        <fullName evidence="13">Phenylalanyl-tRNA synthetase alpha subunit</fullName>
        <shortName evidence="13">PheRS</shortName>
    </alternativeName>
</protein>
<evidence type="ECO:0000256" key="11">
    <source>
        <dbReference type="ARBA" id="ARBA00023146"/>
    </source>
</evidence>
<dbReference type="AlphaFoldDB" id="A0A1H6KX64"/>
<accession>A0A1H6KX64</accession>
<evidence type="ECO:0000256" key="9">
    <source>
        <dbReference type="ARBA" id="ARBA00022842"/>
    </source>
</evidence>
<dbReference type="InterPro" id="IPR006195">
    <property type="entry name" value="aa-tRNA-synth_II"/>
</dbReference>
<dbReference type="InterPro" id="IPR045864">
    <property type="entry name" value="aa-tRNA-synth_II/BPL/LPL"/>
</dbReference>
<comment type="similarity">
    <text evidence="2 13">Belongs to the class-II aminoacyl-tRNA synthetase family. Phe-tRNA synthetase alpha subunit type 1 subfamily.</text>
</comment>
<sequence>MKEQLEKIEALAKQELDACTEIKALDDLRIKFLGKKGELTAILKQMGKLSAEERPVIGQLANKVRADIEEALNTKLSSLKANAQAAKLAEEKIDITLPGKHAPFGKLHPLTKVENEIREIFIGMGFNIADGPEIDDDYHVFEALNLPPDHPARDTQDTFYIEGTNESVLLRTQTSSVQVHVMENQKPPIRIISPGRVFRSDAVDATHSPLFHQIEGLVVDKGITMSDLKGTLEMLMKKLYGNDCKLRFRPHHFPFTEPSCEVDISCFNCGGKGCSMCKDEGYIELLGAGMVHPKVLENCGIDPEEYSGFAFGLGLERMVMGRYDINDLRLLYENDVRFLEQF</sequence>
<proteinExistence type="inferred from homology"/>
<evidence type="ECO:0000256" key="7">
    <source>
        <dbReference type="ARBA" id="ARBA00022741"/>
    </source>
</evidence>
<dbReference type="PROSITE" id="PS50862">
    <property type="entry name" value="AA_TRNA_LIGASE_II"/>
    <property type="match status" value="1"/>
</dbReference>
<organism evidence="15 16">
    <name type="scientific">Ruminococcus flavefaciens</name>
    <dbReference type="NCBI Taxonomy" id="1265"/>
    <lineage>
        <taxon>Bacteria</taxon>
        <taxon>Bacillati</taxon>
        <taxon>Bacillota</taxon>
        <taxon>Clostridia</taxon>
        <taxon>Eubacteriales</taxon>
        <taxon>Oscillospiraceae</taxon>
        <taxon>Ruminococcus</taxon>
    </lineage>
</organism>
<dbReference type="PANTHER" id="PTHR11538">
    <property type="entry name" value="PHENYLALANYL-TRNA SYNTHETASE"/>
    <property type="match status" value="1"/>
</dbReference>
<evidence type="ECO:0000256" key="13">
    <source>
        <dbReference type="HAMAP-Rule" id="MF_00281"/>
    </source>
</evidence>
<keyword evidence="10 13" id="KW-0648">Protein biosynthesis</keyword>
<evidence type="ECO:0000256" key="10">
    <source>
        <dbReference type="ARBA" id="ARBA00022917"/>
    </source>
</evidence>
<comment type="cofactor">
    <cofactor evidence="13">
        <name>Mg(2+)</name>
        <dbReference type="ChEBI" id="CHEBI:18420"/>
    </cofactor>
    <text evidence="13">Binds 2 magnesium ions per tetramer.</text>
</comment>
<dbReference type="InterPro" id="IPR004188">
    <property type="entry name" value="Phe-tRNA_ligase_II_N"/>
</dbReference>
<dbReference type="GeneID" id="42539299"/>
<dbReference type="CDD" id="cd00496">
    <property type="entry name" value="PheRS_alpha_core"/>
    <property type="match status" value="1"/>
</dbReference>
<keyword evidence="5 13" id="KW-0436">Ligase</keyword>
<evidence type="ECO:0000313" key="16">
    <source>
        <dbReference type="Proteomes" id="UP000183190"/>
    </source>
</evidence>
<dbReference type="FunFam" id="3.30.930.10:FF:000003">
    <property type="entry name" value="Phenylalanine--tRNA ligase alpha subunit"/>
    <property type="match status" value="1"/>
</dbReference>
<dbReference type="HAMAP" id="MF_00281">
    <property type="entry name" value="Phe_tRNA_synth_alpha1"/>
    <property type="match status" value="1"/>
</dbReference>
<dbReference type="Gene3D" id="3.30.930.10">
    <property type="entry name" value="Bira Bifunctional Protein, Domain 2"/>
    <property type="match status" value="1"/>
</dbReference>
<keyword evidence="8 13" id="KW-0067">ATP-binding</keyword>
<keyword evidence="7 13" id="KW-0547">Nucleotide-binding</keyword>
<evidence type="ECO:0000313" key="15">
    <source>
        <dbReference type="EMBL" id="SEH76601.1"/>
    </source>
</evidence>